<dbReference type="Gene3D" id="2.70.70.10">
    <property type="entry name" value="Glucose Permease (Domain IIA)"/>
    <property type="match status" value="1"/>
</dbReference>
<dbReference type="Pfam" id="PF01551">
    <property type="entry name" value="Peptidase_M23"/>
    <property type="match status" value="1"/>
</dbReference>
<dbReference type="InterPro" id="IPR016047">
    <property type="entry name" value="M23ase_b-sheet_dom"/>
</dbReference>
<dbReference type="OrthoDB" id="186635at2"/>
<proteinExistence type="predicted"/>
<evidence type="ECO:0000259" key="2">
    <source>
        <dbReference type="Pfam" id="PF01551"/>
    </source>
</evidence>
<protein>
    <submittedName>
        <fullName evidence="3">M23 family metallopeptidase</fullName>
    </submittedName>
</protein>
<dbReference type="InterPro" id="IPR050570">
    <property type="entry name" value="Cell_wall_metabolism_enzyme"/>
</dbReference>
<dbReference type="GO" id="GO:0004222">
    <property type="term" value="F:metalloendopeptidase activity"/>
    <property type="evidence" value="ECO:0007669"/>
    <property type="project" value="TreeGrafter"/>
</dbReference>
<evidence type="ECO:0000313" key="4">
    <source>
        <dbReference type="Proteomes" id="UP000306196"/>
    </source>
</evidence>
<dbReference type="PANTHER" id="PTHR21666">
    <property type="entry name" value="PEPTIDASE-RELATED"/>
    <property type="match status" value="1"/>
</dbReference>
<evidence type="ECO:0000313" key="3">
    <source>
        <dbReference type="EMBL" id="TLD70319.1"/>
    </source>
</evidence>
<keyword evidence="4" id="KW-1185">Reference proteome</keyword>
<feature type="domain" description="M23ase beta-sheet core" evidence="2">
    <location>
        <begin position="87"/>
        <end position="189"/>
    </location>
</feature>
<feature type="signal peptide" evidence="1">
    <location>
        <begin position="1"/>
        <end position="21"/>
    </location>
</feature>
<name>A0A5R8KFE0_9BACT</name>
<keyword evidence="1" id="KW-0732">Signal</keyword>
<dbReference type="RefSeq" id="WP_138086918.1">
    <property type="nucleotide sequence ID" value="NZ_VAUV01000009.1"/>
</dbReference>
<dbReference type="EMBL" id="VAUV01000009">
    <property type="protein sequence ID" value="TLD70319.1"/>
    <property type="molecule type" value="Genomic_DNA"/>
</dbReference>
<sequence length="354" mass="39437">MHRCLLLCLLALSLSNQSVHAQQPNPTPMALVLPTDNDGLLRSDEPGFYMFVDRNFEKQTSTPWEGGQYGYVRGPVRLGSKVVLMAFHEGLDIAPLKRDANGTPLDQVRSISHGEVVHVSDQPGASNYGRYVVIRHDWTDGAFYSLYAHLARVDVQPGRPVLPGTPIGILGYSGVGLDKRRSHLHLELNLFLSSRFNEWHEKNFRPSPNAHGLYNGLNLAGMDLARLYLERQKNPTLSVSQFVRTQEPEWKVIVPRRNTTLELLQNYPWLGEDTARPSPSWEISLSGSGLPLHIRPVDQSVTQPQVSWVKDTGIPHVYHTRKHVSGSGGKGTLTASGIRHVELITSDFLIAAPK</sequence>
<dbReference type="PANTHER" id="PTHR21666:SF270">
    <property type="entry name" value="MUREIN HYDROLASE ACTIVATOR ENVC"/>
    <property type="match status" value="1"/>
</dbReference>
<feature type="chain" id="PRO_5024313088" evidence="1">
    <location>
        <begin position="22"/>
        <end position="354"/>
    </location>
</feature>
<gene>
    <name evidence="3" type="ORF">FEM03_14140</name>
</gene>
<dbReference type="InterPro" id="IPR011055">
    <property type="entry name" value="Dup_hybrid_motif"/>
</dbReference>
<dbReference type="AlphaFoldDB" id="A0A5R8KFE0"/>
<evidence type="ECO:0000256" key="1">
    <source>
        <dbReference type="SAM" id="SignalP"/>
    </source>
</evidence>
<organism evidence="3 4">
    <name type="scientific">Phragmitibacter flavus</name>
    <dbReference type="NCBI Taxonomy" id="2576071"/>
    <lineage>
        <taxon>Bacteria</taxon>
        <taxon>Pseudomonadati</taxon>
        <taxon>Verrucomicrobiota</taxon>
        <taxon>Verrucomicrobiia</taxon>
        <taxon>Verrucomicrobiales</taxon>
        <taxon>Verrucomicrobiaceae</taxon>
        <taxon>Phragmitibacter</taxon>
    </lineage>
</organism>
<dbReference type="SUPFAM" id="SSF51261">
    <property type="entry name" value="Duplicated hybrid motif"/>
    <property type="match status" value="1"/>
</dbReference>
<reference evidence="3 4" key="1">
    <citation type="submission" date="2019-05" db="EMBL/GenBank/DDBJ databases">
        <title>Verrucobacter flavum gen. nov., sp. nov. a new member of the family Verrucomicrobiaceae.</title>
        <authorList>
            <person name="Szuroczki S."/>
            <person name="Abbaszade G."/>
            <person name="Szabo A."/>
            <person name="Felfoldi T."/>
            <person name="Schumann P."/>
            <person name="Boka K."/>
            <person name="Keki Z."/>
            <person name="Toumi M."/>
            <person name="Toth E."/>
        </authorList>
    </citation>
    <scope>NUCLEOTIDE SEQUENCE [LARGE SCALE GENOMIC DNA]</scope>
    <source>
        <strain evidence="3 4">MG-N-17</strain>
    </source>
</reference>
<dbReference type="Proteomes" id="UP000306196">
    <property type="component" value="Unassembled WGS sequence"/>
</dbReference>
<comment type="caution">
    <text evidence="3">The sequence shown here is derived from an EMBL/GenBank/DDBJ whole genome shotgun (WGS) entry which is preliminary data.</text>
</comment>
<accession>A0A5R8KFE0</accession>
<dbReference type="CDD" id="cd12797">
    <property type="entry name" value="M23_peptidase"/>
    <property type="match status" value="1"/>
</dbReference>